<sequence length="194" mass="23444">MALTDFEKYGELFLVDKDHFDEFYALLKQTELLKSAFFLQEGDRCNYLGFVKKGILRSYYNHEGGEELSFMFHFENQFFSDYESILCNTRSNMNIQALEDSEIMLLHKDDLQHLYTKEAYWQEFDRKMSEKIYLDAKKRIEDILYYAPEERYMRLLKESPFLFQHIPQKYISSYLGVTPQSLSRIRRRLVKKLP</sequence>
<dbReference type="RefSeq" id="WP_115170934.1">
    <property type="nucleotide sequence ID" value="NZ_UGYW01000002.1"/>
</dbReference>
<dbReference type="InterPro" id="IPR000595">
    <property type="entry name" value="cNMP-bd_dom"/>
</dbReference>
<evidence type="ECO:0000259" key="1">
    <source>
        <dbReference type="PROSITE" id="PS50042"/>
    </source>
</evidence>
<protein>
    <submittedName>
        <fullName evidence="2">Cyclic nucleotide-binding domain</fullName>
    </submittedName>
</protein>
<dbReference type="EMBL" id="UGYW01000002">
    <property type="protein sequence ID" value="SUJ24273.1"/>
    <property type="molecule type" value="Genomic_DNA"/>
</dbReference>
<accession>A0A380CNV6</accession>
<evidence type="ECO:0000313" key="3">
    <source>
        <dbReference type="Proteomes" id="UP000254893"/>
    </source>
</evidence>
<dbReference type="CDD" id="cd00038">
    <property type="entry name" value="CAP_ED"/>
    <property type="match status" value="1"/>
</dbReference>
<dbReference type="InterPro" id="IPR014710">
    <property type="entry name" value="RmlC-like_jellyroll"/>
</dbReference>
<dbReference type="AlphaFoldDB" id="A0A380CNV6"/>
<dbReference type="Gene3D" id="2.60.120.10">
    <property type="entry name" value="Jelly Rolls"/>
    <property type="match status" value="1"/>
</dbReference>
<proteinExistence type="predicted"/>
<reference evidence="2 3" key="1">
    <citation type="submission" date="2018-06" db="EMBL/GenBank/DDBJ databases">
        <authorList>
            <consortium name="Pathogen Informatics"/>
            <person name="Doyle S."/>
        </authorList>
    </citation>
    <scope>NUCLEOTIDE SEQUENCE [LARGE SCALE GENOMIC DNA]</scope>
    <source>
        <strain evidence="2 3">NCTC11388</strain>
    </source>
</reference>
<dbReference type="Proteomes" id="UP000254893">
    <property type="component" value="Unassembled WGS sequence"/>
</dbReference>
<dbReference type="InterPro" id="IPR018490">
    <property type="entry name" value="cNMP-bd_dom_sf"/>
</dbReference>
<feature type="domain" description="Cyclic nucleotide-binding" evidence="1">
    <location>
        <begin position="11"/>
        <end position="114"/>
    </location>
</feature>
<dbReference type="PROSITE" id="PS50042">
    <property type="entry name" value="CNMP_BINDING_3"/>
    <property type="match status" value="1"/>
</dbReference>
<name>A0A380CNV6_SPHSI</name>
<evidence type="ECO:0000313" key="2">
    <source>
        <dbReference type="EMBL" id="SUJ24273.1"/>
    </source>
</evidence>
<gene>
    <name evidence="2" type="ORF">NCTC11388_03465</name>
</gene>
<dbReference type="Pfam" id="PF00027">
    <property type="entry name" value="cNMP_binding"/>
    <property type="match status" value="1"/>
</dbReference>
<organism evidence="2 3">
    <name type="scientific">Sphingobacterium spiritivorum</name>
    <name type="common">Flavobacterium spiritivorum</name>
    <dbReference type="NCBI Taxonomy" id="258"/>
    <lineage>
        <taxon>Bacteria</taxon>
        <taxon>Pseudomonadati</taxon>
        <taxon>Bacteroidota</taxon>
        <taxon>Sphingobacteriia</taxon>
        <taxon>Sphingobacteriales</taxon>
        <taxon>Sphingobacteriaceae</taxon>
        <taxon>Sphingobacterium</taxon>
    </lineage>
</organism>
<dbReference type="SUPFAM" id="SSF51206">
    <property type="entry name" value="cAMP-binding domain-like"/>
    <property type="match status" value="1"/>
</dbReference>